<evidence type="ECO:0000256" key="3">
    <source>
        <dbReference type="ARBA" id="ARBA00023163"/>
    </source>
</evidence>
<dbReference type="InterPro" id="IPR036390">
    <property type="entry name" value="WH_DNA-bd_sf"/>
</dbReference>
<dbReference type="SUPFAM" id="SSF46785">
    <property type="entry name" value="Winged helix' DNA-binding domain"/>
    <property type="match status" value="1"/>
</dbReference>
<evidence type="ECO:0000313" key="6">
    <source>
        <dbReference type="Proteomes" id="UP000650466"/>
    </source>
</evidence>
<dbReference type="Gene3D" id="1.10.10.10">
    <property type="entry name" value="Winged helix-like DNA-binding domain superfamily/Winged helix DNA-binding domain"/>
    <property type="match status" value="1"/>
</dbReference>
<keyword evidence="1" id="KW-0805">Transcription regulation</keyword>
<dbReference type="Proteomes" id="UP000650466">
    <property type="component" value="Unassembled WGS sequence"/>
</dbReference>
<dbReference type="EMBL" id="JACVVD010000006">
    <property type="protein sequence ID" value="MBD0382123.1"/>
    <property type="molecule type" value="Genomic_DNA"/>
</dbReference>
<dbReference type="InterPro" id="IPR036388">
    <property type="entry name" value="WH-like_DNA-bd_sf"/>
</dbReference>
<dbReference type="GO" id="GO:0003677">
    <property type="term" value="F:DNA binding"/>
    <property type="evidence" value="ECO:0007669"/>
    <property type="project" value="UniProtKB-KW"/>
</dbReference>
<dbReference type="RefSeq" id="WP_188175909.1">
    <property type="nucleotide sequence ID" value="NZ_JACVVD010000006.1"/>
</dbReference>
<keyword evidence="3" id="KW-0804">Transcription</keyword>
<dbReference type="GO" id="GO:0003700">
    <property type="term" value="F:DNA-binding transcription factor activity"/>
    <property type="evidence" value="ECO:0007669"/>
    <property type="project" value="InterPro"/>
</dbReference>
<dbReference type="PANTHER" id="PTHR35790:SF4">
    <property type="entry name" value="HTH-TYPE TRANSCRIPTIONAL REGULATOR PCHR"/>
    <property type="match status" value="1"/>
</dbReference>
<keyword evidence="2" id="KW-0238">DNA-binding</keyword>
<keyword evidence="6" id="KW-1185">Reference proteome</keyword>
<dbReference type="PANTHER" id="PTHR35790">
    <property type="entry name" value="HTH-TYPE TRANSCRIPTIONAL REGULATOR PCHR"/>
    <property type="match status" value="1"/>
</dbReference>
<dbReference type="PROSITE" id="PS50995">
    <property type="entry name" value="HTH_MARR_2"/>
    <property type="match status" value="1"/>
</dbReference>
<feature type="domain" description="HTH marR-type" evidence="4">
    <location>
        <begin position="4"/>
        <end position="156"/>
    </location>
</feature>
<organism evidence="5 6">
    <name type="scientific">Paenibacillus sedimenti</name>
    <dbReference type="NCBI Taxonomy" id="2770274"/>
    <lineage>
        <taxon>Bacteria</taxon>
        <taxon>Bacillati</taxon>
        <taxon>Bacillota</taxon>
        <taxon>Bacilli</taxon>
        <taxon>Bacillales</taxon>
        <taxon>Paenibacillaceae</taxon>
        <taxon>Paenibacillus</taxon>
    </lineage>
</organism>
<evidence type="ECO:0000256" key="1">
    <source>
        <dbReference type="ARBA" id="ARBA00023015"/>
    </source>
</evidence>
<dbReference type="PRINTS" id="PR00598">
    <property type="entry name" value="HTHMARR"/>
</dbReference>
<proteinExistence type="predicted"/>
<comment type="caution">
    <text evidence="5">The sequence shown here is derived from an EMBL/GenBank/DDBJ whole genome shotgun (WGS) entry which is preliminary data.</text>
</comment>
<dbReference type="InterPro" id="IPR052067">
    <property type="entry name" value="Metal_resp_HTH_trans_reg"/>
</dbReference>
<dbReference type="InterPro" id="IPR023187">
    <property type="entry name" value="Tscrpt_reg_MarR-type_CS"/>
</dbReference>
<sequence>MNNHSKIAPLFGKVQKMVQLYEEHEKREKDIFIAVARQYGIKNLSGDLTISETHVIEQIGNHETISVTRLAEKMGMTKDAITKISAKLLDRGWIEKFAMSGNRKEVQFRLTPEGRVVYEVHEQYHLYAEKFFQEFINKYTDAEFEFIDRLIGDITQAIENSMAAMGTIVKK</sequence>
<dbReference type="AlphaFoldDB" id="A0A926QKT3"/>
<reference evidence="5" key="1">
    <citation type="submission" date="2020-09" db="EMBL/GenBank/DDBJ databases">
        <title>Draft Genome Sequence of Paenibacillus sp. WST5.</title>
        <authorList>
            <person name="Bao Z."/>
        </authorList>
    </citation>
    <scope>NUCLEOTIDE SEQUENCE</scope>
    <source>
        <strain evidence="5">WST5</strain>
    </source>
</reference>
<dbReference type="SMART" id="SM00347">
    <property type="entry name" value="HTH_MARR"/>
    <property type="match status" value="1"/>
</dbReference>
<protein>
    <submittedName>
        <fullName evidence="5">MarR family transcriptional regulator</fullName>
    </submittedName>
</protein>
<name>A0A926QKT3_9BACL</name>
<evidence type="ECO:0000256" key="2">
    <source>
        <dbReference type="ARBA" id="ARBA00023125"/>
    </source>
</evidence>
<evidence type="ECO:0000313" key="5">
    <source>
        <dbReference type="EMBL" id="MBD0382123.1"/>
    </source>
</evidence>
<dbReference type="PROSITE" id="PS01117">
    <property type="entry name" value="HTH_MARR_1"/>
    <property type="match status" value="1"/>
</dbReference>
<evidence type="ECO:0000259" key="4">
    <source>
        <dbReference type="PROSITE" id="PS50995"/>
    </source>
</evidence>
<dbReference type="InterPro" id="IPR000835">
    <property type="entry name" value="HTH_MarR-typ"/>
</dbReference>
<gene>
    <name evidence="5" type="ORF">ICC18_18555</name>
</gene>
<accession>A0A926QKT3</accession>
<dbReference type="Pfam" id="PF01047">
    <property type="entry name" value="MarR"/>
    <property type="match status" value="1"/>
</dbReference>